<dbReference type="CDD" id="cd06185">
    <property type="entry name" value="PDR_like"/>
    <property type="match status" value="1"/>
</dbReference>
<accession>A9HXT6</accession>
<dbReference type="EMBL" id="AM902716">
    <property type="protein sequence ID" value="CAP40581.1"/>
    <property type="molecule type" value="Genomic_DNA"/>
</dbReference>
<feature type="domain" description="FAD-binding FR-type" evidence="8">
    <location>
        <begin position="9"/>
        <end position="111"/>
    </location>
</feature>
<dbReference type="InterPro" id="IPR012675">
    <property type="entry name" value="Beta-grasp_dom_sf"/>
</dbReference>
<dbReference type="PROSITE" id="PS51384">
    <property type="entry name" value="FAD_FR"/>
    <property type="match status" value="1"/>
</dbReference>
<keyword evidence="9" id="KW-0223">Dioxygenase</keyword>
<dbReference type="PROSITE" id="PS00197">
    <property type="entry name" value="2FE2S_FER_1"/>
    <property type="match status" value="1"/>
</dbReference>
<evidence type="ECO:0000256" key="5">
    <source>
        <dbReference type="ARBA" id="ARBA00023004"/>
    </source>
</evidence>
<dbReference type="PRINTS" id="PR00409">
    <property type="entry name" value="PHDIOXRDTASE"/>
</dbReference>
<dbReference type="SUPFAM" id="SSF63380">
    <property type="entry name" value="Riboflavin synthase domain-like"/>
    <property type="match status" value="1"/>
</dbReference>
<dbReference type="Pfam" id="PF00111">
    <property type="entry name" value="Fer2"/>
    <property type="match status" value="1"/>
</dbReference>
<evidence type="ECO:0000259" key="7">
    <source>
        <dbReference type="PROSITE" id="PS51085"/>
    </source>
</evidence>
<keyword evidence="4" id="KW-0560">Oxidoreductase</keyword>
<evidence type="ECO:0000313" key="10">
    <source>
        <dbReference type="Proteomes" id="UP000001225"/>
    </source>
</evidence>
<dbReference type="PANTHER" id="PTHR47354:SF1">
    <property type="entry name" value="CARNITINE MONOOXYGENASE REDUCTASE SUBUNIT"/>
    <property type="match status" value="1"/>
</dbReference>
<gene>
    <name evidence="9" type="ordered locus">Bpet0250</name>
</gene>
<dbReference type="InterPro" id="IPR039261">
    <property type="entry name" value="FNR_nucleotide-bd"/>
</dbReference>
<evidence type="ECO:0000256" key="1">
    <source>
        <dbReference type="ARBA" id="ARBA00022630"/>
    </source>
</evidence>
<dbReference type="Gene3D" id="2.40.30.10">
    <property type="entry name" value="Translation factors"/>
    <property type="match status" value="1"/>
</dbReference>
<keyword evidence="2" id="KW-0001">2Fe-2S</keyword>
<sequence>MTEPTSGPETLMPLRIASIADAADGIRSFELRDAGGGELPPFTPGSHVKVRVPNGEMRKYSLCNNPAERDRYVITVKRDAHGRGGSVSLVDQAAVGDVLPTSLPDNAFALVDNPDSLIFIAGGIGITPILSMIRSLDERPEIGWKLYYLSQSPATTAFLDELACPELQGRVRIHHDHGDPAQSLDLWPVLEKPNRGHVYCCGPRGLMEAVRDMSGHWSPGRIHFESFLEGGGKQPDDQPFTVELARSGGEFVVPVGKSILSVLLQAGVRVGHSCESGTCGSCRTGLLAGTADHRDMVLLPDEHDSQIMVCVSRATCDKLVLDL</sequence>
<proteinExistence type="predicted"/>
<dbReference type="KEGG" id="bpt:Bpet0250"/>
<dbReference type="InterPro" id="IPR017927">
    <property type="entry name" value="FAD-bd_FR_type"/>
</dbReference>
<dbReference type="AlphaFoldDB" id="A9HXT6"/>
<dbReference type="GO" id="GO:0051213">
    <property type="term" value="F:dioxygenase activity"/>
    <property type="evidence" value="ECO:0007669"/>
    <property type="project" value="UniProtKB-KW"/>
</dbReference>
<evidence type="ECO:0000256" key="2">
    <source>
        <dbReference type="ARBA" id="ARBA00022714"/>
    </source>
</evidence>
<keyword evidence="6" id="KW-0411">Iron-sulfur</keyword>
<name>A9HXT6_BORPD</name>
<keyword evidence="5" id="KW-0408">Iron</keyword>
<dbReference type="SUPFAM" id="SSF52343">
    <property type="entry name" value="Ferredoxin reductase-like, C-terminal NADP-linked domain"/>
    <property type="match status" value="1"/>
</dbReference>
<dbReference type="CDD" id="cd00207">
    <property type="entry name" value="fer2"/>
    <property type="match status" value="1"/>
</dbReference>
<protein>
    <submittedName>
        <fullName evidence="9">Phthalate dioxygenase reductase</fullName>
    </submittedName>
</protein>
<dbReference type="STRING" id="94624.Bpet0250"/>
<keyword evidence="3" id="KW-0479">Metal-binding</keyword>
<evidence type="ECO:0000256" key="6">
    <source>
        <dbReference type="ARBA" id="ARBA00023014"/>
    </source>
</evidence>
<keyword evidence="1" id="KW-0285">Flavoprotein</keyword>
<organism evidence="9 10">
    <name type="scientific">Bordetella petrii (strain ATCC BAA-461 / DSM 12804 / CCUG 43448 / CIP 107267 / Se-1111R)</name>
    <dbReference type="NCBI Taxonomy" id="340100"/>
    <lineage>
        <taxon>Bacteria</taxon>
        <taxon>Pseudomonadati</taxon>
        <taxon>Pseudomonadota</taxon>
        <taxon>Betaproteobacteria</taxon>
        <taxon>Burkholderiales</taxon>
        <taxon>Alcaligenaceae</taxon>
        <taxon>Bordetella</taxon>
    </lineage>
</organism>
<dbReference type="InterPro" id="IPR050415">
    <property type="entry name" value="MRET"/>
</dbReference>
<dbReference type="InterPro" id="IPR017938">
    <property type="entry name" value="Riboflavin_synthase-like_b-brl"/>
</dbReference>
<evidence type="ECO:0000256" key="3">
    <source>
        <dbReference type="ARBA" id="ARBA00022723"/>
    </source>
</evidence>
<evidence type="ECO:0000256" key="4">
    <source>
        <dbReference type="ARBA" id="ARBA00023002"/>
    </source>
</evidence>
<feature type="domain" description="2Fe-2S ferredoxin-type" evidence="7">
    <location>
        <begin position="240"/>
        <end position="323"/>
    </location>
</feature>
<dbReference type="eggNOG" id="COG1018">
    <property type="taxonomic scope" value="Bacteria"/>
</dbReference>
<dbReference type="SUPFAM" id="SSF54292">
    <property type="entry name" value="2Fe-2S ferredoxin-like"/>
    <property type="match status" value="1"/>
</dbReference>
<dbReference type="Proteomes" id="UP000001225">
    <property type="component" value="Chromosome"/>
</dbReference>
<dbReference type="InterPro" id="IPR036010">
    <property type="entry name" value="2Fe-2S_ferredoxin-like_sf"/>
</dbReference>
<evidence type="ECO:0000259" key="8">
    <source>
        <dbReference type="PROSITE" id="PS51384"/>
    </source>
</evidence>
<keyword evidence="10" id="KW-1185">Reference proteome</keyword>
<dbReference type="PROSITE" id="PS51085">
    <property type="entry name" value="2FE2S_FER_2"/>
    <property type="match status" value="1"/>
</dbReference>
<dbReference type="Gene3D" id="3.40.50.80">
    <property type="entry name" value="Nucleotide-binding domain of ferredoxin-NADP reductase (FNR) module"/>
    <property type="match status" value="1"/>
</dbReference>
<dbReference type="InterPro" id="IPR006058">
    <property type="entry name" value="2Fe2S_fd_BS"/>
</dbReference>
<dbReference type="GO" id="GO:0046872">
    <property type="term" value="F:metal ion binding"/>
    <property type="evidence" value="ECO:0007669"/>
    <property type="project" value="UniProtKB-KW"/>
</dbReference>
<evidence type="ECO:0000313" key="9">
    <source>
        <dbReference type="EMBL" id="CAP40581.1"/>
    </source>
</evidence>
<dbReference type="Gene3D" id="3.10.20.30">
    <property type="match status" value="1"/>
</dbReference>
<dbReference type="PANTHER" id="PTHR47354">
    <property type="entry name" value="NADH OXIDOREDUCTASE HCR"/>
    <property type="match status" value="1"/>
</dbReference>
<reference evidence="9 10" key="1">
    <citation type="journal article" date="2008" name="BMC Genomics">
        <title>The missing link: Bordetella petrii is endowed with both the metabolic versatility of environmental bacteria and virulence traits of pathogenic Bordetellae.</title>
        <authorList>
            <person name="Gross R."/>
            <person name="Guzman C.A."/>
            <person name="Sebaihia M."/>
            <person name="Martins Dos Santos V.A."/>
            <person name="Pieper D.H."/>
            <person name="Koebnik R."/>
            <person name="Lechner M."/>
            <person name="Bartels D."/>
            <person name="Buhrmester J."/>
            <person name="Choudhuri J.V."/>
            <person name="Ebensen T."/>
            <person name="Gaigalat L."/>
            <person name="Herrmann S."/>
            <person name="Khachane A.N."/>
            <person name="Larisch C."/>
            <person name="Link S."/>
            <person name="Linke B."/>
            <person name="Meyer F."/>
            <person name="Mormann S."/>
            <person name="Nakunst D."/>
            <person name="Rueckert C."/>
            <person name="Schneiker-Bekel S."/>
            <person name="Schulze K."/>
            <person name="Vorhoelter F.J."/>
            <person name="Yevsa T."/>
            <person name="Engle J.T."/>
            <person name="Goldman W.E."/>
            <person name="Puehler A."/>
            <person name="Goebel U.B."/>
            <person name="Goesmann A."/>
            <person name="Bloecker H."/>
            <person name="Kaiser O."/>
            <person name="Martinez-Arias R."/>
        </authorList>
    </citation>
    <scope>NUCLEOTIDE SEQUENCE [LARGE SCALE GENOMIC DNA]</scope>
    <source>
        <strain evidence="10">ATCC BAA-461 / DSM 12804 / CCUG 43448 / CIP 107267 / Se-1111R</strain>
    </source>
</reference>
<dbReference type="GO" id="GO:0051537">
    <property type="term" value="F:2 iron, 2 sulfur cluster binding"/>
    <property type="evidence" value="ECO:0007669"/>
    <property type="project" value="UniProtKB-KW"/>
</dbReference>
<dbReference type="InterPro" id="IPR001041">
    <property type="entry name" value="2Fe-2S_ferredoxin-type"/>
</dbReference>